<sequence>MTPEELICYFNIKHLYHFTDVANLDSIRLYGGIYSLKQLEQRQIVSLRPGGNQWSHDADRRRGLHQYVHLSFMDTHPMCYAAEKERRIGPTATLRIHPNVLMSQGTMFTSDVANKSGIVMLSLVEAVEKIDFEVIYNRTDWSDPVIQDRRRQARKAEALIPEFIPLQMIGNI</sequence>
<evidence type="ECO:0000256" key="4">
    <source>
        <dbReference type="ARBA" id="ARBA00022695"/>
    </source>
</evidence>
<keyword evidence="3" id="KW-0808">Transferase</keyword>
<name>A0A2S7XTE8_9GAMM</name>
<evidence type="ECO:0000256" key="3">
    <source>
        <dbReference type="ARBA" id="ARBA00022679"/>
    </source>
</evidence>
<evidence type="ECO:0000313" key="9">
    <source>
        <dbReference type="Proteomes" id="UP000239936"/>
    </source>
</evidence>
<keyword evidence="4" id="KW-0548">Nucleotidyltransferase</keyword>
<keyword evidence="5 6" id="KW-0238">DNA-binding</keyword>
<comment type="caution">
    <text evidence="8">The sequence shown here is derived from an EMBL/GenBank/DDBJ whole genome shotgun (WGS) entry which is preliminary data.</text>
</comment>
<dbReference type="Pfam" id="PF14487">
    <property type="entry name" value="DarT"/>
    <property type="match status" value="1"/>
</dbReference>
<keyword evidence="1 6" id="KW-1277">Toxin-antitoxin system</keyword>
<evidence type="ECO:0000313" key="8">
    <source>
        <dbReference type="EMBL" id="PQJ97009.1"/>
    </source>
</evidence>
<dbReference type="AlphaFoldDB" id="A0A2S7XTE8"/>
<dbReference type="Proteomes" id="UP000239936">
    <property type="component" value="Unassembled WGS sequence"/>
</dbReference>
<organism evidence="8 9">
    <name type="scientific">Chromatium okenii</name>
    <dbReference type="NCBI Taxonomy" id="61644"/>
    <lineage>
        <taxon>Bacteria</taxon>
        <taxon>Pseudomonadati</taxon>
        <taxon>Pseudomonadota</taxon>
        <taxon>Gammaproteobacteria</taxon>
        <taxon>Chromatiales</taxon>
        <taxon>Chromatiaceae</taxon>
        <taxon>Chromatium</taxon>
    </lineage>
</organism>
<evidence type="ECO:0000256" key="1">
    <source>
        <dbReference type="ARBA" id="ARBA00022649"/>
    </source>
</evidence>
<evidence type="ECO:0000259" key="7">
    <source>
        <dbReference type="PROSITE" id="PS52018"/>
    </source>
</evidence>
<dbReference type="OrthoDB" id="7605323at2"/>
<keyword evidence="2" id="KW-0328">Glycosyltransferase</keyword>
<dbReference type="EMBL" id="PPGH01000018">
    <property type="protein sequence ID" value="PQJ97009.1"/>
    <property type="molecule type" value="Genomic_DNA"/>
</dbReference>
<evidence type="ECO:0000256" key="5">
    <source>
        <dbReference type="ARBA" id="ARBA00023125"/>
    </source>
</evidence>
<gene>
    <name evidence="8" type="ORF">CXB77_03105</name>
</gene>
<protein>
    <recommendedName>
        <fullName evidence="7">DarT domain-containing protein</fullName>
    </recommendedName>
</protein>
<dbReference type="RefSeq" id="WP_105072750.1">
    <property type="nucleotide sequence ID" value="NZ_JAFLKP010000317.1"/>
</dbReference>
<feature type="domain" description="DarT" evidence="7">
    <location>
        <begin position="13"/>
        <end position="172"/>
    </location>
</feature>
<dbReference type="GO" id="GO:0016779">
    <property type="term" value="F:nucleotidyltransferase activity"/>
    <property type="evidence" value="ECO:0007669"/>
    <property type="project" value="UniProtKB-KW"/>
</dbReference>
<reference evidence="8 9" key="1">
    <citation type="submission" date="2018-01" db="EMBL/GenBank/DDBJ databases">
        <title>The complete genome sequence of Chromatium okenii LaCa, a purple sulfur bacterium with a turbulent life.</title>
        <authorList>
            <person name="Luedin S.M."/>
            <person name="Liechti N."/>
            <person name="Storelli N."/>
            <person name="Danza F."/>
            <person name="Wittwer M."/>
            <person name="Pothier J.F."/>
            <person name="Tonolla M.A."/>
        </authorList>
    </citation>
    <scope>NUCLEOTIDE SEQUENCE [LARGE SCALE GENOMIC DNA]</scope>
    <source>
        <strain evidence="8 9">LaCa</strain>
    </source>
</reference>
<dbReference type="GO" id="GO:0003677">
    <property type="term" value="F:DNA binding"/>
    <property type="evidence" value="ECO:0007669"/>
    <property type="project" value="UniProtKB-UniRule"/>
</dbReference>
<evidence type="ECO:0000256" key="6">
    <source>
        <dbReference type="PROSITE-ProRule" id="PRU01362"/>
    </source>
</evidence>
<dbReference type="GO" id="GO:0016757">
    <property type="term" value="F:glycosyltransferase activity"/>
    <property type="evidence" value="ECO:0007669"/>
    <property type="project" value="UniProtKB-KW"/>
</dbReference>
<dbReference type="PROSITE" id="PS52018">
    <property type="entry name" value="DART"/>
    <property type="match status" value="1"/>
</dbReference>
<comment type="caution">
    <text evidence="6">Lacks conserved residue(s) required for the propagation of feature annotation.</text>
</comment>
<proteinExistence type="inferred from homology"/>
<accession>A0A2S7XTE8</accession>
<comment type="similarity">
    <text evidence="6">Belongs to the DarT ADP-ribosyltransferase family.</text>
</comment>
<keyword evidence="9" id="KW-1185">Reference proteome</keyword>
<dbReference type="InterPro" id="IPR029494">
    <property type="entry name" value="DarT"/>
</dbReference>
<evidence type="ECO:0000256" key="2">
    <source>
        <dbReference type="ARBA" id="ARBA00022676"/>
    </source>
</evidence>